<evidence type="ECO:0000313" key="1">
    <source>
        <dbReference type="EMBL" id="OEL19003.1"/>
    </source>
</evidence>
<dbReference type="Pfam" id="PF07893">
    <property type="entry name" value="DUF1668"/>
    <property type="match status" value="1"/>
</dbReference>
<name>A0A1E5V1G2_9POAL</name>
<sequence length="130" mass="14421">MKGTWELPMRERGIFVQELGSVFSVARGSNHRGECCQVFALDVEALPPVARCVWELPMERVEDFAVPEAYNLAYLGNGRFCVSRTVAVRVPTDRGSMCQERGTSFNLVDVSRLPGGELEVAKHGEAHCHV</sequence>
<proteinExistence type="predicted"/>
<protein>
    <recommendedName>
        <fullName evidence="3">DUF1618 domain-containing protein</fullName>
    </recommendedName>
</protein>
<accession>A0A1E5V1G2</accession>
<gene>
    <name evidence="1" type="ORF">BAE44_0019978</name>
</gene>
<organism evidence="1 2">
    <name type="scientific">Dichanthelium oligosanthes</name>
    <dbReference type="NCBI Taxonomy" id="888268"/>
    <lineage>
        <taxon>Eukaryota</taxon>
        <taxon>Viridiplantae</taxon>
        <taxon>Streptophyta</taxon>
        <taxon>Embryophyta</taxon>
        <taxon>Tracheophyta</taxon>
        <taxon>Spermatophyta</taxon>
        <taxon>Magnoliopsida</taxon>
        <taxon>Liliopsida</taxon>
        <taxon>Poales</taxon>
        <taxon>Poaceae</taxon>
        <taxon>PACMAD clade</taxon>
        <taxon>Panicoideae</taxon>
        <taxon>Panicodae</taxon>
        <taxon>Paniceae</taxon>
        <taxon>Dichantheliinae</taxon>
        <taxon>Dichanthelium</taxon>
    </lineage>
</organism>
<dbReference type="Proteomes" id="UP000095767">
    <property type="component" value="Unassembled WGS sequence"/>
</dbReference>
<dbReference type="InterPro" id="IPR012871">
    <property type="entry name" value="DUF1668_ORYSA"/>
</dbReference>
<dbReference type="EMBL" id="LWDX02054863">
    <property type="protein sequence ID" value="OEL19003.1"/>
    <property type="molecule type" value="Genomic_DNA"/>
</dbReference>
<keyword evidence="2" id="KW-1185">Reference proteome</keyword>
<evidence type="ECO:0000313" key="2">
    <source>
        <dbReference type="Proteomes" id="UP000095767"/>
    </source>
</evidence>
<evidence type="ECO:0008006" key="3">
    <source>
        <dbReference type="Google" id="ProtNLM"/>
    </source>
</evidence>
<dbReference type="OrthoDB" id="686677at2759"/>
<dbReference type="AlphaFoldDB" id="A0A1E5V1G2"/>
<reference evidence="1 2" key="1">
    <citation type="submission" date="2016-09" db="EMBL/GenBank/DDBJ databases">
        <title>The draft genome of Dichanthelium oligosanthes: A C3 panicoid grass species.</title>
        <authorList>
            <person name="Studer A.J."/>
            <person name="Schnable J.C."/>
            <person name="Brutnell T.P."/>
        </authorList>
    </citation>
    <scope>NUCLEOTIDE SEQUENCE [LARGE SCALE GENOMIC DNA]</scope>
    <source>
        <strain evidence="2">cv. Kellogg 1175</strain>
        <tissue evidence="1">Leaf</tissue>
    </source>
</reference>
<comment type="caution">
    <text evidence="1">The sequence shown here is derived from an EMBL/GenBank/DDBJ whole genome shotgun (WGS) entry which is preliminary data.</text>
</comment>